<protein>
    <submittedName>
        <fullName evidence="2">Uncharacterized protein</fullName>
    </submittedName>
</protein>
<dbReference type="AlphaFoldDB" id="T1JT29"/>
<name>T1JT29_TETUR</name>
<dbReference type="HOGENOM" id="CLU_3425224_0_0_1"/>
<dbReference type="Proteomes" id="UP000015104">
    <property type="component" value="Unassembled WGS sequence"/>
</dbReference>
<dbReference type="EMBL" id="CAEY01000471">
    <property type="status" value="NOT_ANNOTATED_CDS"/>
    <property type="molecule type" value="Genomic_DNA"/>
</dbReference>
<proteinExistence type="predicted"/>
<organism evidence="2 3">
    <name type="scientific">Tetranychus urticae</name>
    <name type="common">Two-spotted spider mite</name>
    <dbReference type="NCBI Taxonomy" id="32264"/>
    <lineage>
        <taxon>Eukaryota</taxon>
        <taxon>Metazoa</taxon>
        <taxon>Ecdysozoa</taxon>
        <taxon>Arthropoda</taxon>
        <taxon>Chelicerata</taxon>
        <taxon>Arachnida</taxon>
        <taxon>Acari</taxon>
        <taxon>Acariformes</taxon>
        <taxon>Trombidiformes</taxon>
        <taxon>Prostigmata</taxon>
        <taxon>Eleutherengona</taxon>
        <taxon>Raphignathae</taxon>
        <taxon>Tetranychoidea</taxon>
        <taxon>Tetranychidae</taxon>
        <taxon>Tetranychus</taxon>
    </lineage>
</organism>
<reference evidence="2" key="2">
    <citation type="submission" date="2015-06" db="UniProtKB">
        <authorList>
            <consortium name="EnsemblMetazoa"/>
        </authorList>
    </citation>
    <scope>IDENTIFICATION</scope>
</reference>
<accession>T1JT29</accession>
<sequence>MTPGLNRFQVHLRSVTDPSIKT</sequence>
<reference evidence="3" key="1">
    <citation type="submission" date="2011-08" db="EMBL/GenBank/DDBJ databases">
        <authorList>
            <person name="Rombauts S."/>
        </authorList>
    </citation>
    <scope>NUCLEOTIDE SEQUENCE</scope>
    <source>
        <strain evidence="3">London</strain>
    </source>
</reference>
<feature type="region of interest" description="Disordered" evidence="1">
    <location>
        <begin position="1"/>
        <end position="22"/>
    </location>
</feature>
<dbReference type="EnsemblMetazoa" id="tetur01g12630.1">
    <property type="protein sequence ID" value="tetur01g12630.1"/>
    <property type="gene ID" value="tetur01g12630"/>
</dbReference>
<keyword evidence="3" id="KW-1185">Reference proteome</keyword>
<evidence type="ECO:0000313" key="3">
    <source>
        <dbReference type="Proteomes" id="UP000015104"/>
    </source>
</evidence>
<evidence type="ECO:0000256" key="1">
    <source>
        <dbReference type="SAM" id="MobiDB-lite"/>
    </source>
</evidence>
<evidence type="ECO:0000313" key="2">
    <source>
        <dbReference type="EnsemblMetazoa" id="tetur01g12630.1"/>
    </source>
</evidence>